<comment type="subcellular location">
    <subcellularLocation>
        <location evidence="1">Cell membrane</location>
        <topology evidence="1">Multi-pass membrane protein</topology>
    </subcellularLocation>
</comment>
<dbReference type="Proteomes" id="UP000247569">
    <property type="component" value="Unassembled WGS sequence"/>
</dbReference>
<evidence type="ECO:0000313" key="6">
    <source>
        <dbReference type="Proteomes" id="UP000247569"/>
    </source>
</evidence>
<keyword evidence="4" id="KW-0812">Transmembrane</keyword>
<evidence type="ECO:0000256" key="1">
    <source>
        <dbReference type="ARBA" id="ARBA00004651"/>
    </source>
</evidence>
<accession>A0A318K686</accession>
<organism evidence="5 6">
    <name type="scientific">Nocardia tenerifensis</name>
    <dbReference type="NCBI Taxonomy" id="228006"/>
    <lineage>
        <taxon>Bacteria</taxon>
        <taxon>Bacillati</taxon>
        <taxon>Actinomycetota</taxon>
        <taxon>Actinomycetes</taxon>
        <taxon>Mycobacteriales</taxon>
        <taxon>Nocardiaceae</taxon>
        <taxon>Nocardia</taxon>
    </lineage>
</organism>
<keyword evidence="6" id="KW-1185">Reference proteome</keyword>
<evidence type="ECO:0000256" key="4">
    <source>
        <dbReference type="SAM" id="Phobius"/>
    </source>
</evidence>
<gene>
    <name evidence="5" type="ORF">DFR70_113139</name>
</gene>
<protein>
    <submittedName>
        <fullName evidence="5">Uncharacterized protein</fullName>
    </submittedName>
</protein>
<comment type="caution">
    <text evidence="5">The sequence shown here is derived from an EMBL/GenBank/DDBJ whole genome shotgun (WGS) entry which is preliminary data.</text>
</comment>
<dbReference type="PANTHER" id="PTHR30151">
    <property type="entry name" value="ALKANE SULFONATE ABC TRANSPORTER-RELATED, MEMBRANE SUBUNIT"/>
    <property type="match status" value="1"/>
</dbReference>
<sequence length="178" mass="19266">MTTPTTTQANDDPRITSDPVLAQEVPVSDGPPVTEPHLAGKRRTGFPVWRSRLIRVASVAAAVGLWQLLTANDVRAGLRFDTLPTVTEIIAEFGEHLGSHQYYLDIGQSLIRIVTGFGLAAVVGVLAGIGLGRSRLLADVFGPLTELAHPSPDHRPSSNRSAMPAAPFRRSRWCRWPS</sequence>
<feature type="transmembrane region" description="Helical" evidence="4">
    <location>
        <begin position="110"/>
        <end position="131"/>
    </location>
</feature>
<keyword evidence="4" id="KW-0472">Membrane</keyword>
<dbReference type="GO" id="GO:0005886">
    <property type="term" value="C:plasma membrane"/>
    <property type="evidence" value="ECO:0007669"/>
    <property type="project" value="UniProtKB-SubCell"/>
</dbReference>
<evidence type="ECO:0000256" key="3">
    <source>
        <dbReference type="ARBA" id="ARBA00022475"/>
    </source>
</evidence>
<name>A0A318K686_9NOCA</name>
<feature type="transmembrane region" description="Helical" evidence="4">
    <location>
        <begin position="52"/>
        <end position="69"/>
    </location>
</feature>
<evidence type="ECO:0000313" key="5">
    <source>
        <dbReference type="EMBL" id="PXX58804.1"/>
    </source>
</evidence>
<keyword evidence="4" id="KW-1133">Transmembrane helix</keyword>
<keyword evidence="3" id="KW-1003">Cell membrane</keyword>
<evidence type="ECO:0000256" key="2">
    <source>
        <dbReference type="ARBA" id="ARBA00022448"/>
    </source>
</evidence>
<reference evidence="5 6" key="1">
    <citation type="submission" date="2018-05" db="EMBL/GenBank/DDBJ databases">
        <title>Genomic Encyclopedia of Type Strains, Phase IV (KMG-IV): sequencing the most valuable type-strain genomes for metagenomic binning, comparative biology and taxonomic classification.</title>
        <authorList>
            <person name="Goeker M."/>
        </authorList>
    </citation>
    <scope>NUCLEOTIDE SEQUENCE [LARGE SCALE GENOMIC DNA]</scope>
    <source>
        <strain evidence="5 6">DSM 44704</strain>
    </source>
</reference>
<dbReference type="PANTHER" id="PTHR30151:SF0">
    <property type="entry name" value="ABC TRANSPORTER PERMEASE PROTEIN MJ0413-RELATED"/>
    <property type="match status" value="1"/>
</dbReference>
<dbReference type="AlphaFoldDB" id="A0A318K686"/>
<keyword evidence="2" id="KW-0813">Transport</keyword>
<dbReference type="EMBL" id="QJKF01000013">
    <property type="protein sequence ID" value="PXX58804.1"/>
    <property type="molecule type" value="Genomic_DNA"/>
</dbReference>
<proteinExistence type="predicted"/>